<dbReference type="GO" id="GO:0004523">
    <property type="term" value="F:RNA-DNA hybrid ribonuclease activity"/>
    <property type="evidence" value="ECO:0007669"/>
    <property type="project" value="InterPro"/>
</dbReference>
<evidence type="ECO:0000259" key="1">
    <source>
        <dbReference type="PROSITE" id="PS50879"/>
    </source>
</evidence>
<dbReference type="PANTHER" id="PTHR47723">
    <property type="entry name" value="OS05G0353850 PROTEIN"/>
    <property type="match status" value="1"/>
</dbReference>
<evidence type="ECO:0000313" key="2">
    <source>
        <dbReference type="EMBL" id="KAH9309489.1"/>
    </source>
</evidence>
<dbReference type="SUPFAM" id="SSF53098">
    <property type="entry name" value="Ribonuclease H-like"/>
    <property type="match status" value="1"/>
</dbReference>
<feature type="non-terminal residue" evidence="2">
    <location>
        <position position="97"/>
    </location>
</feature>
<dbReference type="CDD" id="cd06222">
    <property type="entry name" value="RNase_H_like"/>
    <property type="match status" value="1"/>
</dbReference>
<accession>A0AA38FSG4</accession>
<dbReference type="InterPro" id="IPR053151">
    <property type="entry name" value="RNase_H-like"/>
</dbReference>
<dbReference type="OMA" id="PWIARIN"/>
<protein>
    <recommendedName>
        <fullName evidence="1">RNase H type-1 domain-containing protein</fullName>
    </recommendedName>
</protein>
<proteinExistence type="predicted"/>
<dbReference type="InterPro" id="IPR036397">
    <property type="entry name" value="RNaseH_sf"/>
</dbReference>
<dbReference type="Pfam" id="PF13456">
    <property type="entry name" value="RVT_3"/>
    <property type="match status" value="1"/>
</dbReference>
<dbReference type="InterPro" id="IPR044730">
    <property type="entry name" value="RNase_H-like_dom_plant"/>
</dbReference>
<dbReference type="PANTHER" id="PTHR47723:SF19">
    <property type="entry name" value="POLYNUCLEOTIDYL TRANSFERASE, RIBONUCLEASE H-LIKE SUPERFAMILY PROTEIN"/>
    <property type="match status" value="1"/>
</dbReference>
<dbReference type="Gene3D" id="3.30.420.10">
    <property type="entry name" value="Ribonuclease H-like superfamily/Ribonuclease H"/>
    <property type="match status" value="1"/>
</dbReference>
<name>A0AA38FSG4_TAXCH</name>
<dbReference type="GO" id="GO:0003676">
    <property type="term" value="F:nucleic acid binding"/>
    <property type="evidence" value="ECO:0007669"/>
    <property type="project" value="InterPro"/>
</dbReference>
<gene>
    <name evidence="2" type="ORF">KI387_037400</name>
</gene>
<sequence length="97" mass="10415">MNWIPPVKGNVKINFGGASTGNRGSSGAGGICRDETGKTLFAYTTDLLKSTDNRVELDALLQGLKIAKEICLENIEVEGDSEIVIDAMLNGTMPDWQ</sequence>
<feature type="domain" description="RNase H type-1" evidence="1">
    <location>
        <begin position="7"/>
        <end position="97"/>
    </location>
</feature>
<dbReference type="PROSITE" id="PS50879">
    <property type="entry name" value="RNASE_H_1"/>
    <property type="match status" value="1"/>
</dbReference>
<dbReference type="InterPro" id="IPR002156">
    <property type="entry name" value="RNaseH_domain"/>
</dbReference>
<dbReference type="Proteomes" id="UP000824469">
    <property type="component" value="Unassembled WGS sequence"/>
</dbReference>
<keyword evidence="3" id="KW-1185">Reference proteome</keyword>
<comment type="caution">
    <text evidence="2">The sequence shown here is derived from an EMBL/GenBank/DDBJ whole genome shotgun (WGS) entry which is preliminary data.</text>
</comment>
<reference evidence="2 3" key="1">
    <citation type="journal article" date="2021" name="Nat. Plants">
        <title>The Taxus genome provides insights into paclitaxel biosynthesis.</title>
        <authorList>
            <person name="Xiong X."/>
            <person name="Gou J."/>
            <person name="Liao Q."/>
            <person name="Li Y."/>
            <person name="Zhou Q."/>
            <person name="Bi G."/>
            <person name="Li C."/>
            <person name="Du R."/>
            <person name="Wang X."/>
            <person name="Sun T."/>
            <person name="Guo L."/>
            <person name="Liang H."/>
            <person name="Lu P."/>
            <person name="Wu Y."/>
            <person name="Zhang Z."/>
            <person name="Ro D.K."/>
            <person name="Shang Y."/>
            <person name="Huang S."/>
            <person name="Yan J."/>
        </authorList>
    </citation>
    <scope>NUCLEOTIDE SEQUENCE [LARGE SCALE GENOMIC DNA]</scope>
    <source>
        <strain evidence="2">Ta-2019</strain>
    </source>
</reference>
<dbReference type="InterPro" id="IPR012337">
    <property type="entry name" value="RNaseH-like_sf"/>
</dbReference>
<dbReference type="AlphaFoldDB" id="A0AA38FSG4"/>
<evidence type="ECO:0000313" key="3">
    <source>
        <dbReference type="Proteomes" id="UP000824469"/>
    </source>
</evidence>
<dbReference type="EMBL" id="JAHRHJ020000007">
    <property type="protein sequence ID" value="KAH9309489.1"/>
    <property type="molecule type" value="Genomic_DNA"/>
</dbReference>
<organism evidence="2 3">
    <name type="scientific">Taxus chinensis</name>
    <name type="common">Chinese yew</name>
    <name type="synonym">Taxus wallichiana var. chinensis</name>
    <dbReference type="NCBI Taxonomy" id="29808"/>
    <lineage>
        <taxon>Eukaryota</taxon>
        <taxon>Viridiplantae</taxon>
        <taxon>Streptophyta</taxon>
        <taxon>Embryophyta</taxon>
        <taxon>Tracheophyta</taxon>
        <taxon>Spermatophyta</taxon>
        <taxon>Pinopsida</taxon>
        <taxon>Pinidae</taxon>
        <taxon>Conifers II</taxon>
        <taxon>Cupressales</taxon>
        <taxon>Taxaceae</taxon>
        <taxon>Taxus</taxon>
    </lineage>
</organism>